<dbReference type="EMBL" id="MN739312">
    <property type="protein sequence ID" value="QHS98061.1"/>
    <property type="molecule type" value="Genomic_DNA"/>
</dbReference>
<protein>
    <submittedName>
        <fullName evidence="1">Uncharacterized protein</fullName>
    </submittedName>
</protein>
<organism evidence="1">
    <name type="scientific">viral metagenome</name>
    <dbReference type="NCBI Taxonomy" id="1070528"/>
    <lineage>
        <taxon>unclassified sequences</taxon>
        <taxon>metagenomes</taxon>
        <taxon>organismal metagenomes</taxon>
    </lineage>
</organism>
<evidence type="ECO:0000313" key="1">
    <source>
        <dbReference type="EMBL" id="QHS98061.1"/>
    </source>
</evidence>
<accession>A0A6C0C1U5</accession>
<reference evidence="1" key="1">
    <citation type="journal article" date="2020" name="Nature">
        <title>Giant virus diversity and host interactions through global metagenomics.</title>
        <authorList>
            <person name="Schulz F."/>
            <person name="Roux S."/>
            <person name="Paez-Espino D."/>
            <person name="Jungbluth S."/>
            <person name="Walsh D.A."/>
            <person name="Denef V.J."/>
            <person name="McMahon K.D."/>
            <person name="Konstantinidis K.T."/>
            <person name="Eloe-Fadrosh E.A."/>
            <person name="Kyrpides N.C."/>
            <person name="Woyke T."/>
        </authorList>
    </citation>
    <scope>NUCLEOTIDE SEQUENCE</scope>
    <source>
        <strain evidence="1">GVMAG-M-3300020182-84</strain>
    </source>
</reference>
<name>A0A6C0C1U5_9ZZZZ</name>
<proteinExistence type="predicted"/>
<sequence>MNKNDLKKKYMQKFSPKNNSKVAIASDEIIMDDCSDDEYDEIDMLENYKYLFQDVLQKDIAVYLQSRKIETYKINIIGFRINDELKLPFLEFLFLENSTFELPNFEISQTDLMIKQSEKAVEDKFVDRCYSELNKQYNHEFESLKYIGFKNVNGIFYAFVYLDEAPSGGKYMLYDEICYTNTINNKDITQYEIFKFNNINQLLDKNGSLYDVPMIGYMCKYNDKNKLINIETSDDDFEDSIDNEEFGTYYIFSESPLAEGNYKRYAIFMSNILFYFKENPELQRGGKNEKTSQYEQYNSIYYYTNNEVYYYVKALEQFVEI</sequence>
<dbReference type="AlphaFoldDB" id="A0A6C0C1U5"/>